<proteinExistence type="predicted"/>
<dbReference type="AlphaFoldDB" id="A0AAV1UTV6"/>
<evidence type="ECO:0000313" key="2">
    <source>
        <dbReference type="Proteomes" id="UP001162060"/>
    </source>
</evidence>
<organism evidence="1 2">
    <name type="scientific">Peronospora matthiolae</name>
    <dbReference type="NCBI Taxonomy" id="2874970"/>
    <lineage>
        <taxon>Eukaryota</taxon>
        <taxon>Sar</taxon>
        <taxon>Stramenopiles</taxon>
        <taxon>Oomycota</taxon>
        <taxon>Peronosporomycetes</taxon>
        <taxon>Peronosporales</taxon>
        <taxon>Peronosporaceae</taxon>
        <taxon>Peronospora</taxon>
    </lineage>
</organism>
<name>A0AAV1UTV6_9STRA</name>
<reference evidence="1" key="1">
    <citation type="submission" date="2024-01" db="EMBL/GenBank/DDBJ databases">
        <authorList>
            <person name="Webb A."/>
        </authorList>
    </citation>
    <scope>NUCLEOTIDE SEQUENCE</scope>
    <source>
        <strain evidence="1">Pm1</strain>
    </source>
</reference>
<dbReference type="EMBL" id="CAKLBY020000226">
    <property type="protein sequence ID" value="CAK7937112.1"/>
    <property type="molecule type" value="Genomic_DNA"/>
</dbReference>
<protein>
    <submittedName>
        <fullName evidence="1">Uncharacterized protein</fullName>
    </submittedName>
</protein>
<dbReference type="Proteomes" id="UP001162060">
    <property type="component" value="Unassembled WGS sequence"/>
</dbReference>
<accession>A0AAV1UTV6</accession>
<evidence type="ECO:0000313" key="1">
    <source>
        <dbReference type="EMBL" id="CAK7937112.1"/>
    </source>
</evidence>
<comment type="caution">
    <text evidence="1">The sequence shown here is derived from an EMBL/GenBank/DDBJ whole genome shotgun (WGS) entry which is preliminary data.</text>
</comment>
<gene>
    <name evidence="1" type="ORF">PM001_LOCUS22262</name>
</gene>
<sequence>MMMYLIFKGLWEAVNATSGVSEAKEQQAHAVIVLNLSDT</sequence>